<dbReference type="AlphaFoldDB" id="A0A1I0V092"/>
<dbReference type="GO" id="GO:0016757">
    <property type="term" value="F:glycosyltransferase activity"/>
    <property type="evidence" value="ECO:0007669"/>
    <property type="project" value="UniProtKB-KW"/>
</dbReference>
<dbReference type="PANTHER" id="PTHR47505">
    <property type="entry name" value="DNA UTILIZATION PROTEIN YHGH"/>
    <property type="match status" value="1"/>
</dbReference>
<evidence type="ECO:0000256" key="2">
    <source>
        <dbReference type="SAM" id="MobiDB-lite"/>
    </source>
</evidence>
<dbReference type="SUPFAM" id="SSF53271">
    <property type="entry name" value="PRTase-like"/>
    <property type="match status" value="1"/>
</dbReference>
<dbReference type="CDD" id="cd20335">
    <property type="entry name" value="BRcat_RBR"/>
    <property type="match status" value="1"/>
</dbReference>
<gene>
    <name evidence="4" type="ORF">SAMN05421867_10162</name>
</gene>
<dbReference type="Pfam" id="PF00156">
    <property type="entry name" value="Pribosyltran"/>
    <property type="match status" value="1"/>
</dbReference>
<comment type="similarity">
    <text evidence="1">Belongs to the ComF/GntX family.</text>
</comment>
<evidence type="ECO:0000313" key="5">
    <source>
        <dbReference type="Proteomes" id="UP000199012"/>
    </source>
</evidence>
<dbReference type="CDD" id="cd06223">
    <property type="entry name" value="PRTases_typeI"/>
    <property type="match status" value="1"/>
</dbReference>
<keyword evidence="5" id="KW-1185">Reference proteome</keyword>
<reference evidence="4 5" key="1">
    <citation type="submission" date="2016-10" db="EMBL/GenBank/DDBJ databases">
        <authorList>
            <person name="de Groot N.N."/>
        </authorList>
    </citation>
    <scope>NUCLEOTIDE SEQUENCE [LARGE SCALE GENOMIC DNA]</scope>
    <source>
        <strain evidence="4 5">CGMCC 4.6945</strain>
    </source>
</reference>
<evidence type="ECO:0000259" key="3">
    <source>
        <dbReference type="Pfam" id="PF00156"/>
    </source>
</evidence>
<dbReference type="PANTHER" id="PTHR47505:SF1">
    <property type="entry name" value="DNA UTILIZATION PROTEIN YHGH"/>
    <property type="match status" value="1"/>
</dbReference>
<dbReference type="RefSeq" id="WP_239078689.1">
    <property type="nucleotide sequence ID" value="NZ_BONM01000005.1"/>
</dbReference>
<keyword evidence="4" id="KW-0808">Transferase</keyword>
<feature type="region of interest" description="Disordered" evidence="2">
    <location>
        <begin position="265"/>
        <end position="284"/>
    </location>
</feature>
<protein>
    <submittedName>
        <fullName evidence="4">Predicted amidophosphoribosyltransferases</fullName>
    </submittedName>
</protein>
<dbReference type="Gene3D" id="3.40.50.2020">
    <property type="match status" value="1"/>
</dbReference>
<dbReference type="InterPro" id="IPR051910">
    <property type="entry name" value="ComF/GntX_DNA_util-trans"/>
</dbReference>
<dbReference type="EMBL" id="FOKA01000001">
    <property type="protein sequence ID" value="SFA69735.1"/>
    <property type="molecule type" value="Genomic_DNA"/>
</dbReference>
<dbReference type="InterPro" id="IPR029057">
    <property type="entry name" value="PRTase-like"/>
</dbReference>
<sequence length="284" mass="29256">MGGLPRAVVVRVLARLLAGLGTELLGLLLPVACAGCGRPDERWCASCRAAWSHGPVRCESRAGRWDRLDGASAPVWALADATGPARAVVVQWKDRGRTDLTPLLAALLRDAATVVAPDLVAPDLVGPDLVGPDLVGPAGKGRQTRPLLVVPVPSTAAARRRRGEHRVGRLVPGVAAGCRDGGTAAVAAPVLVRRGGRDQAGLGRAARARNLDDGVRLARVPRLPDLHEARVLLVDDVLTTGATLAVCRRVLERAGADVVGALVLASTPPPGSARAETPTAPAAP</sequence>
<dbReference type="Proteomes" id="UP000199012">
    <property type="component" value="Unassembled WGS sequence"/>
</dbReference>
<evidence type="ECO:0000256" key="1">
    <source>
        <dbReference type="ARBA" id="ARBA00008007"/>
    </source>
</evidence>
<name>A0A1I0V092_9CELL</name>
<dbReference type="STRING" id="988821.SAMN05421867_10162"/>
<evidence type="ECO:0000313" key="4">
    <source>
        <dbReference type="EMBL" id="SFA69735.1"/>
    </source>
</evidence>
<accession>A0A1I0V092</accession>
<organism evidence="4 5">
    <name type="scientific">Cellulomonas marina</name>
    <dbReference type="NCBI Taxonomy" id="988821"/>
    <lineage>
        <taxon>Bacteria</taxon>
        <taxon>Bacillati</taxon>
        <taxon>Actinomycetota</taxon>
        <taxon>Actinomycetes</taxon>
        <taxon>Micrococcales</taxon>
        <taxon>Cellulomonadaceae</taxon>
        <taxon>Cellulomonas</taxon>
    </lineage>
</organism>
<feature type="domain" description="Phosphoribosyltransferase" evidence="3">
    <location>
        <begin position="221"/>
        <end position="267"/>
    </location>
</feature>
<keyword evidence="4" id="KW-0328">Glycosyltransferase</keyword>
<proteinExistence type="inferred from homology"/>
<dbReference type="InterPro" id="IPR000836">
    <property type="entry name" value="PRTase_dom"/>
</dbReference>